<dbReference type="EMBL" id="GEDG01020393">
    <property type="protein sequence ID" value="JAP19162.1"/>
    <property type="molecule type" value="Transcribed_RNA"/>
</dbReference>
<name>A0A0V0HGN1_SOLCH</name>
<sequence>MFAGTSRLPEFPTYNHRHHLYHHFVNDILGLCKPPIIQESSDWLAFISDYKRVTKKLPKCLSWFTINELMFYGLSVIYCSINK</sequence>
<organism evidence="1">
    <name type="scientific">Solanum chacoense</name>
    <name type="common">Chaco potato</name>
    <dbReference type="NCBI Taxonomy" id="4108"/>
    <lineage>
        <taxon>Eukaryota</taxon>
        <taxon>Viridiplantae</taxon>
        <taxon>Streptophyta</taxon>
        <taxon>Embryophyta</taxon>
        <taxon>Tracheophyta</taxon>
        <taxon>Spermatophyta</taxon>
        <taxon>Magnoliopsida</taxon>
        <taxon>eudicotyledons</taxon>
        <taxon>Gunneridae</taxon>
        <taxon>Pentapetalae</taxon>
        <taxon>asterids</taxon>
        <taxon>lamiids</taxon>
        <taxon>Solanales</taxon>
        <taxon>Solanaceae</taxon>
        <taxon>Solanoideae</taxon>
        <taxon>Solaneae</taxon>
        <taxon>Solanum</taxon>
    </lineage>
</organism>
<reference evidence="1" key="1">
    <citation type="submission" date="2015-12" db="EMBL/GenBank/DDBJ databases">
        <title>Gene expression during late stages of embryo sac development: a critical building block for successful pollen-pistil interactions.</title>
        <authorList>
            <person name="Liu Y."/>
            <person name="Joly V."/>
            <person name="Sabar M."/>
            <person name="Matton D.P."/>
        </authorList>
    </citation>
    <scope>NUCLEOTIDE SEQUENCE</scope>
</reference>
<dbReference type="AlphaFoldDB" id="A0A0V0HGN1"/>
<accession>A0A0V0HGN1</accession>
<protein>
    <submittedName>
        <fullName evidence="1">Putative ovule protein</fullName>
    </submittedName>
</protein>
<proteinExistence type="predicted"/>
<evidence type="ECO:0000313" key="1">
    <source>
        <dbReference type="EMBL" id="JAP19162.1"/>
    </source>
</evidence>